<dbReference type="RefSeq" id="WP_144851172.1">
    <property type="nucleotide sequence ID" value="NZ_VMRJ01000005.1"/>
</dbReference>
<dbReference type="InterPro" id="IPR052743">
    <property type="entry name" value="Glutaminase_GtaA"/>
</dbReference>
<dbReference type="SUPFAM" id="SSF48208">
    <property type="entry name" value="Six-hairpin glycosidases"/>
    <property type="match status" value="1"/>
</dbReference>
<feature type="domain" description="Glutaminase A central" evidence="3">
    <location>
        <begin position="479"/>
        <end position="816"/>
    </location>
</feature>
<dbReference type="OrthoDB" id="9802683at2"/>
<keyword evidence="6" id="KW-1185">Reference proteome</keyword>
<dbReference type="InterPro" id="IPR032514">
    <property type="entry name" value="GtaA_central"/>
</dbReference>
<dbReference type="PANTHER" id="PTHR31987">
    <property type="entry name" value="GLUTAMINASE A-RELATED"/>
    <property type="match status" value="1"/>
</dbReference>
<dbReference type="InterPro" id="IPR033433">
    <property type="entry name" value="GtaA_N"/>
</dbReference>
<evidence type="ECO:0000259" key="2">
    <source>
        <dbReference type="Pfam" id="PF16334"/>
    </source>
</evidence>
<dbReference type="GO" id="GO:0005975">
    <property type="term" value="P:carbohydrate metabolic process"/>
    <property type="evidence" value="ECO:0007669"/>
    <property type="project" value="InterPro"/>
</dbReference>
<dbReference type="SUPFAM" id="SSF49785">
    <property type="entry name" value="Galactose-binding domain-like"/>
    <property type="match status" value="1"/>
</dbReference>
<feature type="chain" id="PRO_5035195594" evidence="1">
    <location>
        <begin position="20"/>
        <end position="824"/>
    </location>
</feature>
<dbReference type="Pfam" id="PF16334">
    <property type="entry name" value="DUF4964"/>
    <property type="match status" value="1"/>
</dbReference>
<evidence type="ECO:0000259" key="4">
    <source>
        <dbReference type="Pfam" id="PF17168"/>
    </source>
</evidence>
<dbReference type="Gene3D" id="1.50.10.10">
    <property type="match status" value="1"/>
</dbReference>
<feature type="signal peptide" evidence="1">
    <location>
        <begin position="1"/>
        <end position="19"/>
    </location>
</feature>
<evidence type="ECO:0000313" key="5">
    <source>
        <dbReference type="EMBL" id="TVT38369.1"/>
    </source>
</evidence>
<dbReference type="Pfam" id="PF17168">
    <property type="entry name" value="DUF5127"/>
    <property type="match status" value="1"/>
</dbReference>
<dbReference type="InterPro" id="IPR008928">
    <property type="entry name" value="6-hairpin_glycosidase_sf"/>
</dbReference>
<reference evidence="5 6" key="1">
    <citation type="submission" date="2019-07" db="EMBL/GenBank/DDBJ databases">
        <title>Hymenobacter sp. straun FUR1 Genome sequencing and assembly.</title>
        <authorList>
            <person name="Chhetri G."/>
        </authorList>
    </citation>
    <scope>NUCLEOTIDE SEQUENCE [LARGE SCALE GENOMIC DNA]</scope>
    <source>
        <strain evidence="5 6">Fur1</strain>
    </source>
</reference>
<feature type="domain" description="DUF4964" evidence="2">
    <location>
        <begin position="20"/>
        <end position="88"/>
    </location>
</feature>
<dbReference type="PANTHER" id="PTHR31987:SF1">
    <property type="entry name" value="GLUTAMINASE A"/>
    <property type="match status" value="1"/>
</dbReference>
<sequence length="824" mass="90941">MRLKNTSLFLVAGALHAYAGQAQTLRPPAYPLLTHNPYFSVWAFQDELTSAPTRHWTGEPQSLEGVVRVDGQAYQFMGKASPQYRAVIATVREQPYKARYTFKQPAAGWEKASFAAASSWQEGAAPFTDNKSERGTNWTEGDIWVRRTVRVANPKTSGELRLLMEHDDDVEVYLNGVLLTKQTGFNSKYDFFTIPAAAKQALHAGDNVLAMHATSPQGGEYLDAGLYETVPGPAALPLARQTGVTVTATQTTYTFAAGPVTLKVNFLSPLLLDELETVSRPISYVTYTATATDGKPHATQVLLSEAGTLATNTPYQVVATKAGQAASLHWQSLGTTEQPTLAKTGDNQRIDWGYAYLAAPGRALLGAGNPQTLKATFTKTGTLGTTAATTGQAQHVAQAAVLDLGKVGATPVEQHLLMGYDEQQAVQYFGQNLRPWWRRDAAMTMDKALGAAEADYTRLRRKATEFDQKMYADAQRVGGKQYADLCQLAYRQAIAAHTVVAGPKGEVLFFSKENFSGGFIGTVDVTYPSEPLFLLYNNELAKGMMRFIFDYSESGRWKKDFPAHDLGTYPQANGQKYGEDMPVEEAGNMLILTAAAVKMDGKPDFAREHWPTLTKWVGFLKRDGFDPANQLCTDDFAGHLSRNTNLSLKAIMGIACYGQLARQLGDTKTADEHQTLARDLAKKWIQMAQDGDHYALTFDKPAGSWSQKYNLVWDKLLGLNVFPPEVAQQEMAFYLKHQQKYGLPLDSRKTYTKSDWIMWTATMANSQADFEALVAPIWQFANDTPSRVPLNDWHETTNAKQQGFQARSVVGGYFMKMLADKLAK</sequence>
<comment type="caution">
    <text evidence="5">The sequence shown here is derived from an EMBL/GenBank/DDBJ whole genome shotgun (WGS) entry which is preliminary data.</text>
</comment>
<organism evidence="5 6">
    <name type="scientific">Hymenobacter setariae</name>
    <dbReference type="NCBI Taxonomy" id="2594794"/>
    <lineage>
        <taxon>Bacteria</taxon>
        <taxon>Pseudomonadati</taxon>
        <taxon>Bacteroidota</taxon>
        <taxon>Cytophagia</taxon>
        <taxon>Cytophagales</taxon>
        <taxon>Hymenobacteraceae</taxon>
        <taxon>Hymenobacter</taxon>
    </lineage>
</organism>
<evidence type="ECO:0000313" key="6">
    <source>
        <dbReference type="Proteomes" id="UP000317624"/>
    </source>
</evidence>
<dbReference type="Gene3D" id="2.60.120.260">
    <property type="entry name" value="Galactose-binding domain-like"/>
    <property type="match status" value="1"/>
</dbReference>
<name>A0A558BPB5_9BACT</name>
<dbReference type="InterPro" id="IPR008979">
    <property type="entry name" value="Galactose-bd-like_sf"/>
</dbReference>
<accession>A0A558BPB5</accession>
<dbReference type="AlphaFoldDB" id="A0A558BPB5"/>
<dbReference type="Pfam" id="PF16335">
    <property type="entry name" value="GtaA_6_Hairpin"/>
    <property type="match status" value="1"/>
</dbReference>
<dbReference type="InterPro" id="IPR032515">
    <property type="entry name" value="DUF4964"/>
</dbReference>
<dbReference type="InterPro" id="IPR012341">
    <property type="entry name" value="6hp_glycosidase-like_sf"/>
</dbReference>
<gene>
    <name evidence="5" type="ORF">FNT36_19425</name>
</gene>
<dbReference type="EMBL" id="VMRJ01000005">
    <property type="protein sequence ID" value="TVT38369.1"/>
    <property type="molecule type" value="Genomic_DNA"/>
</dbReference>
<evidence type="ECO:0000256" key="1">
    <source>
        <dbReference type="SAM" id="SignalP"/>
    </source>
</evidence>
<proteinExistence type="predicted"/>
<evidence type="ECO:0000259" key="3">
    <source>
        <dbReference type="Pfam" id="PF16335"/>
    </source>
</evidence>
<feature type="domain" description="Glutaminase A N-terminal" evidence="4">
    <location>
        <begin position="249"/>
        <end position="473"/>
    </location>
</feature>
<protein>
    <submittedName>
        <fullName evidence="5">DUF4965 domain-containing protein</fullName>
    </submittedName>
</protein>
<keyword evidence="1" id="KW-0732">Signal</keyword>
<dbReference type="Proteomes" id="UP000317624">
    <property type="component" value="Unassembled WGS sequence"/>
</dbReference>